<evidence type="ECO:0000256" key="1">
    <source>
        <dbReference type="ARBA" id="ARBA00006484"/>
    </source>
</evidence>
<comment type="similarity">
    <text evidence="1">Belongs to the short-chain dehydrogenases/reductases (SDR) family.</text>
</comment>
<gene>
    <name evidence="3" type="ORF">ABVK25_000134</name>
</gene>
<dbReference type="PANTHER" id="PTHR42760:SF103">
    <property type="entry name" value="SHORT-CHAIN DEHYDROGENASE_REDUCTASE SDR"/>
    <property type="match status" value="1"/>
</dbReference>
<evidence type="ECO:0000313" key="3">
    <source>
        <dbReference type="EMBL" id="KAL2058842.1"/>
    </source>
</evidence>
<dbReference type="InterPro" id="IPR002347">
    <property type="entry name" value="SDR_fam"/>
</dbReference>
<dbReference type="InterPro" id="IPR036291">
    <property type="entry name" value="NAD(P)-bd_dom_sf"/>
</dbReference>
<proteinExistence type="inferred from homology"/>
<protein>
    <submittedName>
        <fullName evidence="3">Uncharacterized protein</fullName>
    </submittedName>
</protein>
<sequence length="203" mass="21570">MSKIYHQRMIGFLRCSVFRYSVETAIKPARYRGVSSSCRLRAKDVKRVPVATYGENKGAGTPGARRTTLAVDGSKSTSKPPLSEDIGRQAVAFDNGVVKKMTPTLKSFTLEGKVAVVTGGAQGLGWNMSQALAEAGAKAIALLDVKQELGDQTAAELHETTGIPIQFYKVDVRDTKAISDVVANISEALGSPDIVINSAGVVE</sequence>
<dbReference type="EMBL" id="JBHFEH010000001">
    <property type="protein sequence ID" value="KAL2058842.1"/>
    <property type="molecule type" value="Genomic_DNA"/>
</dbReference>
<accession>A0ABR4BM17</accession>
<name>A0ABR4BM17_9LECA</name>
<reference evidence="3 4" key="1">
    <citation type="submission" date="2024-09" db="EMBL/GenBank/DDBJ databases">
        <title>Rethinking Asexuality: The Enigmatic Case of Functional Sexual Genes in Lepraria (Stereocaulaceae).</title>
        <authorList>
            <person name="Doellman M."/>
            <person name="Sun Y."/>
            <person name="Barcenas-Pena A."/>
            <person name="Lumbsch H.T."/>
            <person name="Grewe F."/>
        </authorList>
    </citation>
    <scope>NUCLEOTIDE SEQUENCE [LARGE SCALE GENOMIC DNA]</scope>
    <source>
        <strain evidence="3 4">Grewe 0041</strain>
    </source>
</reference>
<dbReference type="PRINTS" id="PR00081">
    <property type="entry name" value="GDHRDH"/>
</dbReference>
<dbReference type="Gene3D" id="3.40.50.720">
    <property type="entry name" value="NAD(P)-binding Rossmann-like Domain"/>
    <property type="match status" value="1"/>
</dbReference>
<evidence type="ECO:0000313" key="4">
    <source>
        <dbReference type="Proteomes" id="UP001590951"/>
    </source>
</evidence>
<dbReference type="SUPFAM" id="SSF51735">
    <property type="entry name" value="NAD(P)-binding Rossmann-fold domains"/>
    <property type="match status" value="1"/>
</dbReference>
<dbReference type="PANTHER" id="PTHR42760">
    <property type="entry name" value="SHORT-CHAIN DEHYDROGENASES/REDUCTASES FAMILY MEMBER"/>
    <property type="match status" value="1"/>
</dbReference>
<evidence type="ECO:0000256" key="2">
    <source>
        <dbReference type="SAM" id="MobiDB-lite"/>
    </source>
</evidence>
<organism evidence="3 4">
    <name type="scientific">Lepraria finkii</name>
    <dbReference type="NCBI Taxonomy" id="1340010"/>
    <lineage>
        <taxon>Eukaryota</taxon>
        <taxon>Fungi</taxon>
        <taxon>Dikarya</taxon>
        <taxon>Ascomycota</taxon>
        <taxon>Pezizomycotina</taxon>
        <taxon>Lecanoromycetes</taxon>
        <taxon>OSLEUM clade</taxon>
        <taxon>Lecanoromycetidae</taxon>
        <taxon>Lecanorales</taxon>
        <taxon>Lecanorineae</taxon>
        <taxon>Stereocaulaceae</taxon>
        <taxon>Lepraria</taxon>
    </lineage>
</organism>
<comment type="caution">
    <text evidence="3">The sequence shown here is derived from an EMBL/GenBank/DDBJ whole genome shotgun (WGS) entry which is preliminary data.</text>
</comment>
<dbReference type="Pfam" id="PF00106">
    <property type="entry name" value="adh_short"/>
    <property type="match status" value="1"/>
</dbReference>
<dbReference type="Proteomes" id="UP001590951">
    <property type="component" value="Unassembled WGS sequence"/>
</dbReference>
<feature type="region of interest" description="Disordered" evidence="2">
    <location>
        <begin position="53"/>
        <end position="83"/>
    </location>
</feature>
<keyword evidence="4" id="KW-1185">Reference proteome</keyword>